<name>A0AAN8WJ06_HALRR</name>
<dbReference type="AlphaFoldDB" id="A0AAN8WJ06"/>
<comment type="caution">
    <text evidence="1">The sequence shown here is derived from an EMBL/GenBank/DDBJ whole genome shotgun (WGS) entry which is preliminary data.</text>
</comment>
<evidence type="ECO:0000313" key="2">
    <source>
        <dbReference type="Proteomes" id="UP001381693"/>
    </source>
</evidence>
<protein>
    <submittedName>
        <fullName evidence="1">Uncharacterized protein</fullName>
    </submittedName>
</protein>
<keyword evidence="2" id="KW-1185">Reference proteome</keyword>
<reference evidence="1 2" key="1">
    <citation type="submission" date="2023-11" db="EMBL/GenBank/DDBJ databases">
        <title>Halocaridina rubra genome assembly.</title>
        <authorList>
            <person name="Smith C."/>
        </authorList>
    </citation>
    <scope>NUCLEOTIDE SEQUENCE [LARGE SCALE GENOMIC DNA]</scope>
    <source>
        <strain evidence="1">EP-1</strain>
        <tissue evidence="1">Whole</tissue>
    </source>
</reference>
<accession>A0AAN8WJ06</accession>
<dbReference type="Proteomes" id="UP001381693">
    <property type="component" value="Unassembled WGS sequence"/>
</dbReference>
<organism evidence="1 2">
    <name type="scientific">Halocaridina rubra</name>
    <name type="common">Hawaiian red shrimp</name>
    <dbReference type="NCBI Taxonomy" id="373956"/>
    <lineage>
        <taxon>Eukaryota</taxon>
        <taxon>Metazoa</taxon>
        <taxon>Ecdysozoa</taxon>
        <taxon>Arthropoda</taxon>
        <taxon>Crustacea</taxon>
        <taxon>Multicrustacea</taxon>
        <taxon>Malacostraca</taxon>
        <taxon>Eumalacostraca</taxon>
        <taxon>Eucarida</taxon>
        <taxon>Decapoda</taxon>
        <taxon>Pleocyemata</taxon>
        <taxon>Caridea</taxon>
        <taxon>Atyoidea</taxon>
        <taxon>Atyidae</taxon>
        <taxon>Halocaridina</taxon>
    </lineage>
</organism>
<dbReference type="EMBL" id="JAXCGZ010022950">
    <property type="protein sequence ID" value="KAK7020253.1"/>
    <property type="molecule type" value="Genomic_DNA"/>
</dbReference>
<gene>
    <name evidence="1" type="ORF">SK128_012501</name>
</gene>
<proteinExistence type="predicted"/>
<sequence length="161" mass="17667">MVFVNKRGSQVEITGVATLCFNEEGTGFQGSIVTDDDTQYAIYGTKSKKLQEEGHLSAECCECTPLEDGSGISVTFDIRVVDCEVGEEYTLKRVHGTNGESCTFSCSSITFCTENVYRGHRADLISKNCLGHKMEGKRTSVYTGPIQLTCGVNAREIQWVL</sequence>
<evidence type="ECO:0000313" key="1">
    <source>
        <dbReference type="EMBL" id="KAK7020253.1"/>
    </source>
</evidence>